<dbReference type="EMBL" id="QFCR01000001">
    <property type="protein sequence ID" value="TNK91113.1"/>
    <property type="molecule type" value="Genomic_DNA"/>
</dbReference>
<keyword evidence="2" id="KW-0178">Competence</keyword>
<keyword evidence="3" id="KW-0812">Transmembrane</keyword>
<feature type="transmembrane region" description="Helical" evidence="3">
    <location>
        <begin position="12"/>
        <end position="35"/>
    </location>
</feature>
<organism evidence="4 5">
    <name type="scientific">Fructilactobacillus sanfranciscensis</name>
    <name type="common">Lactobacillus sanfranciscensis</name>
    <dbReference type="NCBI Taxonomy" id="1625"/>
    <lineage>
        <taxon>Bacteria</taxon>
        <taxon>Bacillati</taxon>
        <taxon>Bacillota</taxon>
        <taxon>Bacilli</taxon>
        <taxon>Lactobacillales</taxon>
        <taxon>Lactobacillaceae</taxon>
        <taxon>Fructilactobacillus</taxon>
    </lineage>
</organism>
<evidence type="ECO:0000313" key="4">
    <source>
        <dbReference type="EMBL" id="TNK91113.1"/>
    </source>
</evidence>
<gene>
    <name evidence="4" type="ORF">DID87_00070</name>
</gene>
<dbReference type="RefSeq" id="WP_014082140.1">
    <property type="nucleotide sequence ID" value="NZ_CAUOSB010000001.1"/>
</dbReference>
<reference evidence="4 5" key="1">
    <citation type="submission" date="2018-05" db="EMBL/GenBank/DDBJ databases">
        <title>Lactobacillus sanfranciscensis Ah4 draft denome sequence.</title>
        <authorList>
            <person name="Zhang G."/>
        </authorList>
    </citation>
    <scope>NUCLEOTIDE SEQUENCE [LARGE SCALE GENOMIC DNA]</scope>
    <source>
        <strain evidence="4 5">Ah4</strain>
    </source>
</reference>
<dbReference type="NCBIfam" id="TIGR02532">
    <property type="entry name" value="IV_pilin_GFxxxE"/>
    <property type="match status" value="1"/>
</dbReference>
<dbReference type="GO" id="GO:0030420">
    <property type="term" value="P:establishment of competence for transformation"/>
    <property type="evidence" value="ECO:0007669"/>
    <property type="project" value="UniProtKB-KW"/>
</dbReference>
<sequence length="144" mass="16972">MNLKINKHRNGFSLVETIFSLLIISIAVSLIGFTFQQMRKNNLNQQQESEIFRYLDLIESKQFAFKSLMIKNNQLFLYSQTEQKSYIVSRYKDQIKMKTADGGYMPLILHVEDANWKIDQNHVISTIKLRGHTYEFTSNLTTKR</sequence>
<keyword evidence="3" id="KW-1133">Transmembrane helix</keyword>
<dbReference type="SUPFAM" id="SSF54523">
    <property type="entry name" value="Pili subunits"/>
    <property type="match status" value="1"/>
</dbReference>
<dbReference type="AlphaFoldDB" id="A0A5C4TKR8"/>
<keyword evidence="3" id="KW-0472">Membrane</keyword>
<proteinExistence type="predicted"/>
<dbReference type="Proteomes" id="UP000313312">
    <property type="component" value="Unassembled WGS sequence"/>
</dbReference>
<dbReference type="InterPro" id="IPR012902">
    <property type="entry name" value="N_methyl_site"/>
</dbReference>
<dbReference type="InterPro" id="IPR045584">
    <property type="entry name" value="Pilin-like"/>
</dbReference>
<dbReference type="OMA" id="VEDANWK"/>
<dbReference type="Pfam" id="PF07963">
    <property type="entry name" value="N_methyl"/>
    <property type="match status" value="1"/>
</dbReference>
<accession>A0A5C4TKR8</accession>
<comment type="subcellular location">
    <subcellularLocation>
        <location evidence="1">Cell surface</location>
    </subcellularLocation>
</comment>
<evidence type="ECO:0000256" key="3">
    <source>
        <dbReference type="SAM" id="Phobius"/>
    </source>
</evidence>
<evidence type="ECO:0000256" key="2">
    <source>
        <dbReference type="ARBA" id="ARBA00023287"/>
    </source>
</evidence>
<evidence type="ECO:0000256" key="1">
    <source>
        <dbReference type="ARBA" id="ARBA00004241"/>
    </source>
</evidence>
<evidence type="ECO:0000313" key="5">
    <source>
        <dbReference type="Proteomes" id="UP000313312"/>
    </source>
</evidence>
<dbReference type="GO" id="GO:0009986">
    <property type="term" value="C:cell surface"/>
    <property type="evidence" value="ECO:0007669"/>
    <property type="project" value="UniProtKB-SubCell"/>
</dbReference>
<protein>
    <submittedName>
        <fullName evidence="4">Prepilin-type N-terminal cleavage/methylation domain-containing protein</fullName>
    </submittedName>
</protein>
<comment type="caution">
    <text evidence="4">The sequence shown here is derived from an EMBL/GenBank/DDBJ whole genome shotgun (WGS) entry which is preliminary data.</text>
</comment>
<dbReference type="Pfam" id="PF15980">
    <property type="entry name" value="ComGF"/>
    <property type="match status" value="1"/>
</dbReference>
<dbReference type="InterPro" id="IPR016977">
    <property type="entry name" value="ComGF"/>
</dbReference>
<name>A0A5C4TKR8_FRUSA</name>